<dbReference type="InterPro" id="IPR001179">
    <property type="entry name" value="PPIase_FKBP_dom"/>
</dbReference>
<protein>
    <recommendedName>
        <fullName evidence="3 6">peptidylprolyl isomerase</fullName>
        <ecNumber evidence="3 6">5.2.1.8</ecNumber>
    </recommendedName>
</protein>
<dbReference type="EC" id="5.2.1.8" evidence="3 6"/>
<evidence type="ECO:0000256" key="8">
    <source>
        <dbReference type="SAM" id="SignalP"/>
    </source>
</evidence>
<dbReference type="PROSITE" id="PS50059">
    <property type="entry name" value="FKBP_PPIASE"/>
    <property type="match status" value="1"/>
</dbReference>
<keyword evidence="11" id="KW-1185">Reference proteome</keyword>
<evidence type="ECO:0000256" key="4">
    <source>
        <dbReference type="ARBA" id="ARBA00023110"/>
    </source>
</evidence>
<dbReference type="Gene3D" id="3.10.50.40">
    <property type="match status" value="2"/>
</dbReference>
<accession>A0A2A9F0C3</accession>
<dbReference type="PANTHER" id="PTHR43811">
    <property type="entry name" value="FKBP-TYPE PEPTIDYL-PROLYL CIS-TRANS ISOMERASE FKPA"/>
    <property type="match status" value="1"/>
</dbReference>
<feature type="domain" description="PPIase FKBP-type" evidence="9">
    <location>
        <begin position="240"/>
        <end position="326"/>
    </location>
</feature>
<dbReference type="AlphaFoldDB" id="A0A2A9F0C3"/>
<evidence type="ECO:0000256" key="2">
    <source>
        <dbReference type="ARBA" id="ARBA00006577"/>
    </source>
</evidence>
<dbReference type="InterPro" id="IPR046357">
    <property type="entry name" value="PPIase_dom_sf"/>
</dbReference>
<feature type="signal peptide" evidence="8">
    <location>
        <begin position="1"/>
        <end position="23"/>
    </location>
</feature>
<dbReference type="EMBL" id="PDJJ01000001">
    <property type="protein sequence ID" value="PFG43950.1"/>
    <property type="molecule type" value="Genomic_DNA"/>
</dbReference>
<evidence type="ECO:0000313" key="11">
    <source>
        <dbReference type="Proteomes" id="UP000224130"/>
    </source>
</evidence>
<dbReference type="SUPFAM" id="SSF54534">
    <property type="entry name" value="FKBP-like"/>
    <property type="match status" value="2"/>
</dbReference>
<comment type="caution">
    <text evidence="10">The sequence shown here is derived from an EMBL/GenBank/DDBJ whole genome shotgun (WGS) entry which is preliminary data.</text>
</comment>
<keyword evidence="5 6" id="KW-0413">Isomerase</keyword>
<evidence type="ECO:0000256" key="5">
    <source>
        <dbReference type="ARBA" id="ARBA00023235"/>
    </source>
</evidence>
<sequence length="326" mass="33599">MKLRTSVALAATLAATLTLSACAGESDGSSDDATPSASASAESSASADATTAPEPTAEDIAALEAVEVTGDAGSEPELVFSDLTVSVPTTRNVDAGDGTELADGMKVTMQYVAYDATGERLGSTWETDAPQSFVLGDPSFDLLTEPLTGQKVGARLLIANPTYDADNNPSTVVNLVEVVDAYEIPSRAEGTAVEPAEGLPTVTLADDGAPSIEIPEGYEGPSELVAQTLIEGEGEKVTAEQTVTAHYTGWTLDGEVFDSSWERGEPSSFSLQGVIEGWTEGLAGKTIGSQVLLVIPADQAYGAEESADNELAGQDLVFVVDILDAD</sequence>
<evidence type="ECO:0000256" key="7">
    <source>
        <dbReference type="SAM" id="MobiDB-lite"/>
    </source>
</evidence>
<gene>
    <name evidence="10" type="ORF">ATJ88_2666</name>
</gene>
<name>A0A2A9F0C3_9MICO</name>
<organism evidence="10 11">
    <name type="scientific">Isoptericola jiangsuensis</name>
    <dbReference type="NCBI Taxonomy" id="548579"/>
    <lineage>
        <taxon>Bacteria</taxon>
        <taxon>Bacillati</taxon>
        <taxon>Actinomycetota</taxon>
        <taxon>Actinomycetes</taxon>
        <taxon>Micrococcales</taxon>
        <taxon>Promicromonosporaceae</taxon>
        <taxon>Isoptericola</taxon>
    </lineage>
</organism>
<dbReference type="GO" id="GO:0003755">
    <property type="term" value="F:peptidyl-prolyl cis-trans isomerase activity"/>
    <property type="evidence" value="ECO:0007669"/>
    <property type="project" value="UniProtKB-KW"/>
</dbReference>
<evidence type="ECO:0000259" key="9">
    <source>
        <dbReference type="PROSITE" id="PS50059"/>
    </source>
</evidence>
<dbReference type="OrthoDB" id="25996at2"/>
<keyword evidence="8" id="KW-0732">Signal</keyword>
<reference evidence="10 11" key="1">
    <citation type="submission" date="2017-10" db="EMBL/GenBank/DDBJ databases">
        <title>Sequencing the genomes of 1000 actinobacteria strains.</title>
        <authorList>
            <person name="Klenk H.-P."/>
        </authorList>
    </citation>
    <scope>NUCLEOTIDE SEQUENCE [LARGE SCALE GENOMIC DNA]</scope>
    <source>
        <strain evidence="10 11">DSM 21863</strain>
    </source>
</reference>
<dbReference type="Proteomes" id="UP000224130">
    <property type="component" value="Unassembled WGS sequence"/>
</dbReference>
<comment type="similarity">
    <text evidence="2">Belongs to the FKBP-type PPIase family.</text>
</comment>
<feature type="compositionally biased region" description="Low complexity" evidence="7">
    <location>
        <begin position="31"/>
        <end position="55"/>
    </location>
</feature>
<dbReference type="PANTHER" id="PTHR43811:SF19">
    <property type="entry name" value="39 KDA FK506-BINDING NUCLEAR PROTEIN"/>
    <property type="match status" value="1"/>
</dbReference>
<comment type="catalytic activity">
    <reaction evidence="1 6">
        <text>[protein]-peptidylproline (omega=180) = [protein]-peptidylproline (omega=0)</text>
        <dbReference type="Rhea" id="RHEA:16237"/>
        <dbReference type="Rhea" id="RHEA-COMP:10747"/>
        <dbReference type="Rhea" id="RHEA-COMP:10748"/>
        <dbReference type="ChEBI" id="CHEBI:83833"/>
        <dbReference type="ChEBI" id="CHEBI:83834"/>
        <dbReference type="EC" id="5.2.1.8"/>
    </reaction>
</comment>
<evidence type="ECO:0000313" key="10">
    <source>
        <dbReference type="EMBL" id="PFG43950.1"/>
    </source>
</evidence>
<feature type="chain" id="PRO_5012292601" description="peptidylprolyl isomerase" evidence="8">
    <location>
        <begin position="24"/>
        <end position="326"/>
    </location>
</feature>
<proteinExistence type="inferred from homology"/>
<keyword evidence="4 6" id="KW-0697">Rotamase</keyword>
<dbReference type="RefSeq" id="WP_098464235.1">
    <property type="nucleotide sequence ID" value="NZ_PDJJ01000001.1"/>
</dbReference>
<evidence type="ECO:0000256" key="3">
    <source>
        <dbReference type="ARBA" id="ARBA00013194"/>
    </source>
</evidence>
<dbReference type="PROSITE" id="PS51257">
    <property type="entry name" value="PROKAR_LIPOPROTEIN"/>
    <property type="match status" value="1"/>
</dbReference>
<evidence type="ECO:0000256" key="6">
    <source>
        <dbReference type="PROSITE-ProRule" id="PRU00277"/>
    </source>
</evidence>
<evidence type="ECO:0000256" key="1">
    <source>
        <dbReference type="ARBA" id="ARBA00000971"/>
    </source>
</evidence>
<feature type="region of interest" description="Disordered" evidence="7">
    <location>
        <begin position="23"/>
        <end position="55"/>
    </location>
</feature>
<dbReference type="Pfam" id="PF00254">
    <property type="entry name" value="FKBP_C"/>
    <property type="match status" value="1"/>
</dbReference>